<dbReference type="EMBL" id="UGHP01000001">
    <property type="protein sequence ID" value="STQ81206.1"/>
    <property type="molecule type" value="Genomic_DNA"/>
</dbReference>
<dbReference type="PANTHER" id="PTHR47504">
    <property type="entry name" value="RIGHT ORIGIN-BINDING PROTEIN"/>
    <property type="match status" value="1"/>
</dbReference>
<evidence type="ECO:0000256" key="1">
    <source>
        <dbReference type="ARBA" id="ARBA00023015"/>
    </source>
</evidence>
<dbReference type="InterPro" id="IPR018062">
    <property type="entry name" value="HTH_AraC-typ_CS"/>
</dbReference>
<dbReference type="AlphaFoldDB" id="A0A377PL54"/>
<evidence type="ECO:0000256" key="3">
    <source>
        <dbReference type="ARBA" id="ARBA00023163"/>
    </source>
</evidence>
<proteinExistence type="predicted"/>
<sequence>MRAILFIFRSSSIITREIIFFVCAKPQTKVTRLSTKGQHQQLVETLSEWIEQNLDKRIVIDDIAKRAGYSKWYLQRLFKEVTGDNLASYVRHRRLMRAAAELKRTDKKIMDITLQYGFESQQTFTRAFKRRFGTSPGVFRQAPSSMYEN</sequence>
<accession>A0A377PL54</accession>
<keyword evidence="2 5" id="KW-0238">DNA-binding</keyword>
<reference evidence="5 6" key="1">
    <citation type="submission" date="2018-06" db="EMBL/GenBank/DDBJ databases">
        <authorList>
            <consortium name="Pathogen Informatics"/>
            <person name="Doyle S."/>
        </authorList>
    </citation>
    <scope>NUCLEOTIDE SEQUENCE [LARGE SCALE GENOMIC DNA]</scope>
    <source>
        <strain evidence="5 6">NCTC8105</strain>
    </source>
</reference>
<dbReference type="InterPro" id="IPR009057">
    <property type="entry name" value="Homeodomain-like_sf"/>
</dbReference>
<dbReference type="Pfam" id="PF12833">
    <property type="entry name" value="HTH_18"/>
    <property type="match status" value="1"/>
</dbReference>
<dbReference type="SMART" id="SM00342">
    <property type="entry name" value="HTH_ARAC"/>
    <property type="match status" value="1"/>
</dbReference>
<dbReference type="GO" id="GO:0003700">
    <property type="term" value="F:DNA-binding transcription factor activity"/>
    <property type="evidence" value="ECO:0007669"/>
    <property type="project" value="InterPro"/>
</dbReference>
<name>A0A377PL54_HAFAL</name>
<dbReference type="Proteomes" id="UP000254821">
    <property type="component" value="Unassembled WGS sequence"/>
</dbReference>
<gene>
    <name evidence="5" type="primary">tetD</name>
    <name evidence="5" type="ORF">NCTC8105_03384</name>
</gene>
<dbReference type="PROSITE" id="PS00041">
    <property type="entry name" value="HTH_ARAC_FAMILY_1"/>
    <property type="match status" value="1"/>
</dbReference>
<dbReference type="GO" id="GO:0043565">
    <property type="term" value="F:sequence-specific DNA binding"/>
    <property type="evidence" value="ECO:0007669"/>
    <property type="project" value="InterPro"/>
</dbReference>
<organism evidence="5 6">
    <name type="scientific">Hafnia alvei</name>
    <dbReference type="NCBI Taxonomy" id="569"/>
    <lineage>
        <taxon>Bacteria</taxon>
        <taxon>Pseudomonadati</taxon>
        <taxon>Pseudomonadota</taxon>
        <taxon>Gammaproteobacteria</taxon>
        <taxon>Enterobacterales</taxon>
        <taxon>Hafniaceae</taxon>
        <taxon>Hafnia</taxon>
    </lineage>
</organism>
<dbReference type="SUPFAM" id="SSF46689">
    <property type="entry name" value="Homeodomain-like"/>
    <property type="match status" value="2"/>
</dbReference>
<dbReference type="Gene3D" id="1.10.10.60">
    <property type="entry name" value="Homeodomain-like"/>
    <property type="match status" value="2"/>
</dbReference>
<keyword evidence="1" id="KW-0805">Transcription regulation</keyword>
<dbReference type="InterPro" id="IPR020449">
    <property type="entry name" value="Tscrpt_reg_AraC-type_HTH"/>
</dbReference>
<dbReference type="PRINTS" id="PR00032">
    <property type="entry name" value="HTHARAC"/>
</dbReference>
<evidence type="ECO:0000313" key="5">
    <source>
        <dbReference type="EMBL" id="STQ81206.1"/>
    </source>
</evidence>
<protein>
    <submittedName>
        <fullName evidence="5">DNA-binding transcriptional regulator SoxS</fullName>
    </submittedName>
</protein>
<evidence type="ECO:0000259" key="4">
    <source>
        <dbReference type="PROSITE" id="PS01124"/>
    </source>
</evidence>
<keyword evidence="3" id="KW-0804">Transcription</keyword>
<dbReference type="InterPro" id="IPR018060">
    <property type="entry name" value="HTH_AraC"/>
</dbReference>
<evidence type="ECO:0000256" key="2">
    <source>
        <dbReference type="ARBA" id="ARBA00023125"/>
    </source>
</evidence>
<feature type="domain" description="HTH araC/xylS-type" evidence="4">
    <location>
        <begin position="44"/>
        <end position="142"/>
    </location>
</feature>
<evidence type="ECO:0000313" key="6">
    <source>
        <dbReference type="Proteomes" id="UP000254821"/>
    </source>
</evidence>
<dbReference type="PANTHER" id="PTHR47504:SF5">
    <property type="entry name" value="RIGHT ORIGIN-BINDING PROTEIN"/>
    <property type="match status" value="1"/>
</dbReference>
<dbReference type="InterPro" id="IPR050959">
    <property type="entry name" value="MarA-like"/>
</dbReference>
<dbReference type="PROSITE" id="PS01124">
    <property type="entry name" value="HTH_ARAC_FAMILY_2"/>
    <property type="match status" value="1"/>
</dbReference>